<comment type="similarity">
    <text evidence="5">Belongs to the zinc-containing alcohol dehydrogenase family.</text>
</comment>
<dbReference type="Proteomes" id="UP000293995">
    <property type="component" value="Chromosome"/>
</dbReference>
<organism evidence="8 9">
    <name type="scientific">Microbacterium protaetiae</name>
    <dbReference type="NCBI Taxonomy" id="2509458"/>
    <lineage>
        <taxon>Bacteria</taxon>
        <taxon>Bacillati</taxon>
        <taxon>Actinomycetota</taxon>
        <taxon>Actinomycetes</taxon>
        <taxon>Micrococcales</taxon>
        <taxon>Microbacteriaceae</taxon>
        <taxon>Microbacterium</taxon>
    </lineage>
</organism>
<dbReference type="InterPro" id="IPR013149">
    <property type="entry name" value="ADH-like_C"/>
</dbReference>
<dbReference type="Gene3D" id="3.90.180.10">
    <property type="entry name" value="Medium-chain alcohol dehydrogenases, catalytic domain"/>
    <property type="match status" value="1"/>
</dbReference>
<feature type="domain" description="Alcohol dehydrogenase-like N-terminal" evidence="7">
    <location>
        <begin position="45"/>
        <end position="171"/>
    </location>
</feature>
<dbReference type="SUPFAM" id="SSF51735">
    <property type="entry name" value="NAD(P)-binding Rossmann-fold domains"/>
    <property type="match status" value="1"/>
</dbReference>
<dbReference type="PANTHER" id="PTHR43401">
    <property type="entry name" value="L-THREONINE 3-DEHYDROGENASE"/>
    <property type="match status" value="1"/>
</dbReference>
<reference evidence="8 9" key="1">
    <citation type="submission" date="2019-01" db="EMBL/GenBank/DDBJ databases">
        <title>Genome sequencing of strain DFW100M-13.</title>
        <authorList>
            <person name="Heo J."/>
            <person name="Kim S.-J."/>
            <person name="Kim J.-S."/>
            <person name="Hong S.-B."/>
            <person name="Kwon S.-W."/>
        </authorList>
    </citation>
    <scope>NUCLEOTIDE SEQUENCE [LARGE SCALE GENOMIC DNA]</scope>
    <source>
        <strain evidence="8 9">DFW100M-13</strain>
    </source>
</reference>
<dbReference type="InterPro" id="IPR036291">
    <property type="entry name" value="NAD(P)-bd_dom_sf"/>
</dbReference>
<dbReference type="InterPro" id="IPR002328">
    <property type="entry name" value="ADH_Zn_CS"/>
</dbReference>
<evidence type="ECO:0000313" key="8">
    <source>
        <dbReference type="EMBL" id="QAY58884.1"/>
    </source>
</evidence>
<evidence type="ECO:0000259" key="6">
    <source>
        <dbReference type="Pfam" id="PF00107"/>
    </source>
</evidence>
<comment type="cofactor">
    <cofactor evidence="1 5">
        <name>Zn(2+)</name>
        <dbReference type="ChEBI" id="CHEBI:29105"/>
    </cofactor>
</comment>
<evidence type="ECO:0000313" key="9">
    <source>
        <dbReference type="Proteomes" id="UP000293995"/>
    </source>
</evidence>
<name>A0A4P6EA85_9MICO</name>
<feature type="domain" description="Alcohol dehydrogenase-like C-terminal" evidence="6">
    <location>
        <begin position="213"/>
        <end position="344"/>
    </location>
</feature>
<evidence type="ECO:0000256" key="2">
    <source>
        <dbReference type="ARBA" id="ARBA00022723"/>
    </source>
</evidence>
<sequence>MPRRSGIRQQRSPAVVTVVPETTRQVVFPTRENIAVQTVPVPRPGPDDVLVRVALVGICATDLHLLAGHIGDPFPLVPGHEFVGEVAAIGERAAETRRLRTGDHVAVEMLLPCRSCARCREGRYNLCESDDMATGLSRGRQYGVNIPQTVAPGLWGGYAEYLHAPAEAVIHRLPPELPFERAVLVEPLAVAHRAIARGGVGPGDGVVVIGPGPVGILTAAAARAAGAGRVVVVGTRTERLDLARRFGADAVVNARETADVTASVIDALGGERPDVVIEIAGVAAAQQDAVRLVRRGGRVVLAGACGADAPVTFRADEELLTREPDILPSFLSAGGFEPAIALLARGEFPFEDLVTHRFGLAETTAAFDTVRERRDGVLKAVLDPWKKENR</sequence>
<dbReference type="EMBL" id="CP035494">
    <property type="protein sequence ID" value="QAY58884.1"/>
    <property type="molecule type" value="Genomic_DNA"/>
</dbReference>
<evidence type="ECO:0000256" key="5">
    <source>
        <dbReference type="RuleBase" id="RU361277"/>
    </source>
</evidence>
<keyword evidence="3 5" id="KW-0862">Zinc</keyword>
<dbReference type="Gene3D" id="3.40.50.720">
    <property type="entry name" value="NAD(P)-binding Rossmann-like Domain"/>
    <property type="match status" value="1"/>
</dbReference>
<dbReference type="InterPro" id="IPR050129">
    <property type="entry name" value="Zn_alcohol_dh"/>
</dbReference>
<keyword evidence="4" id="KW-0560">Oxidoreductase</keyword>
<keyword evidence="2 5" id="KW-0479">Metal-binding</keyword>
<dbReference type="RefSeq" id="WP_129385525.1">
    <property type="nucleotide sequence ID" value="NZ_CP035494.1"/>
</dbReference>
<protein>
    <submittedName>
        <fullName evidence="8">Alcohol dehydrogenase</fullName>
    </submittedName>
</protein>
<dbReference type="GO" id="GO:0016491">
    <property type="term" value="F:oxidoreductase activity"/>
    <property type="evidence" value="ECO:0007669"/>
    <property type="project" value="UniProtKB-KW"/>
</dbReference>
<dbReference type="GO" id="GO:0008270">
    <property type="term" value="F:zinc ion binding"/>
    <property type="evidence" value="ECO:0007669"/>
    <property type="project" value="InterPro"/>
</dbReference>
<evidence type="ECO:0000256" key="4">
    <source>
        <dbReference type="ARBA" id="ARBA00023002"/>
    </source>
</evidence>
<accession>A0A4P6EA85</accession>
<evidence type="ECO:0000256" key="3">
    <source>
        <dbReference type="ARBA" id="ARBA00022833"/>
    </source>
</evidence>
<keyword evidence="9" id="KW-1185">Reference proteome</keyword>
<dbReference type="Pfam" id="PF08240">
    <property type="entry name" value="ADH_N"/>
    <property type="match status" value="1"/>
</dbReference>
<dbReference type="PROSITE" id="PS00059">
    <property type="entry name" value="ADH_ZINC"/>
    <property type="match status" value="1"/>
</dbReference>
<dbReference type="AlphaFoldDB" id="A0A4P6EA85"/>
<dbReference type="Pfam" id="PF00107">
    <property type="entry name" value="ADH_zinc_N"/>
    <property type="match status" value="1"/>
</dbReference>
<dbReference type="SUPFAM" id="SSF50129">
    <property type="entry name" value="GroES-like"/>
    <property type="match status" value="1"/>
</dbReference>
<gene>
    <name evidence="8" type="ORF">ET475_01990</name>
</gene>
<dbReference type="InterPro" id="IPR011032">
    <property type="entry name" value="GroES-like_sf"/>
</dbReference>
<evidence type="ECO:0000256" key="1">
    <source>
        <dbReference type="ARBA" id="ARBA00001947"/>
    </source>
</evidence>
<proteinExistence type="inferred from homology"/>
<dbReference type="OrthoDB" id="9797931at2"/>
<dbReference type="PANTHER" id="PTHR43401:SF2">
    <property type="entry name" value="L-THREONINE 3-DEHYDROGENASE"/>
    <property type="match status" value="1"/>
</dbReference>
<dbReference type="KEGG" id="mprt:ET475_01990"/>
<evidence type="ECO:0000259" key="7">
    <source>
        <dbReference type="Pfam" id="PF08240"/>
    </source>
</evidence>
<dbReference type="InterPro" id="IPR013154">
    <property type="entry name" value="ADH-like_N"/>
</dbReference>